<dbReference type="STRING" id="556267.HWAG_01264"/>
<protein>
    <recommendedName>
        <fullName evidence="2">UPF0102 protein BCM31_08130</fullName>
    </recommendedName>
</protein>
<comment type="caution">
    <text evidence="3">The sequence shown here is derived from an EMBL/GenBank/DDBJ whole genome shotgun (WGS) entry which is preliminary data.</text>
</comment>
<dbReference type="InterPro" id="IPR011856">
    <property type="entry name" value="tRNA_endonuc-like_dom_sf"/>
</dbReference>
<evidence type="ECO:0000313" key="4">
    <source>
        <dbReference type="Proteomes" id="UP000233350"/>
    </source>
</evidence>
<dbReference type="Pfam" id="PF02021">
    <property type="entry name" value="UPF0102"/>
    <property type="match status" value="1"/>
</dbReference>
<evidence type="ECO:0000313" key="3">
    <source>
        <dbReference type="EMBL" id="PKT79937.1"/>
    </source>
</evidence>
<evidence type="ECO:0000256" key="1">
    <source>
        <dbReference type="ARBA" id="ARBA00006738"/>
    </source>
</evidence>
<comment type="similarity">
    <text evidence="1 2">Belongs to the UPF0102 family.</text>
</comment>
<dbReference type="RefSeq" id="WP_101313235.1">
    <property type="nucleotide sequence ID" value="NZ_CP063087.1"/>
</dbReference>
<dbReference type="GO" id="GO:0003676">
    <property type="term" value="F:nucleic acid binding"/>
    <property type="evidence" value="ECO:0007669"/>
    <property type="project" value="InterPro"/>
</dbReference>
<dbReference type="EMBL" id="MBPK01000045">
    <property type="protein sequence ID" value="PKT79937.1"/>
    <property type="molecule type" value="Genomic_DNA"/>
</dbReference>
<sequence>MKNKDTANTTQKGKEAEDFACAFLENEGYSIEARNFNTRFGEIDIIAKKDGILHFVEVKSGIGFEPIYNITPTKVQKIIKTIEIYLKEYHLNLPYCLSALILSKTAKQEVFSVSFLENITLF</sequence>
<proteinExistence type="inferred from homology"/>
<keyword evidence="4" id="KW-1185">Reference proteome</keyword>
<name>A0A2N3PHK3_9HELI</name>
<dbReference type="OrthoDB" id="9794876at2"/>
<dbReference type="NCBIfam" id="NF009152">
    <property type="entry name" value="PRK12497.2-4"/>
    <property type="match status" value="1"/>
</dbReference>
<dbReference type="PANTHER" id="PTHR34039:SF1">
    <property type="entry name" value="UPF0102 PROTEIN YRAN"/>
    <property type="match status" value="1"/>
</dbReference>
<dbReference type="InterPro" id="IPR011335">
    <property type="entry name" value="Restrct_endonuc-II-like"/>
</dbReference>
<dbReference type="AlphaFoldDB" id="A0A2N3PHK3"/>
<dbReference type="SUPFAM" id="SSF52980">
    <property type="entry name" value="Restriction endonuclease-like"/>
    <property type="match status" value="1"/>
</dbReference>
<dbReference type="HAMAP" id="MF_00048">
    <property type="entry name" value="UPF0102"/>
    <property type="match status" value="1"/>
</dbReference>
<dbReference type="InterPro" id="IPR003509">
    <property type="entry name" value="UPF0102_YraN-like"/>
</dbReference>
<evidence type="ECO:0000256" key="2">
    <source>
        <dbReference type="HAMAP-Rule" id="MF_00048"/>
    </source>
</evidence>
<reference evidence="3 4" key="1">
    <citation type="submission" date="2016-07" db="EMBL/GenBank/DDBJ databases">
        <title>Detection of Helicobacter winghamensis from caecal content of red fox (Vulpes vulpes).</title>
        <authorList>
            <person name="Zanoni R.G."/>
            <person name="Florio D."/>
            <person name="Caffara M."/>
            <person name="Renzi M."/>
            <person name="Parisi A."/>
            <person name="Pasquali F."/>
            <person name="Manfreda G."/>
        </authorList>
    </citation>
    <scope>NUCLEOTIDE SEQUENCE [LARGE SCALE GENOMIC DNA]</scope>
    <source>
        <strain evidence="3 4">295_13</strain>
    </source>
</reference>
<accession>A0A2N3PHK3</accession>
<dbReference type="PANTHER" id="PTHR34039">
    <property type="entry name" value="UPF0102 PROTEIN YRAN"/>
    <property type="match status" value="1"/>
</dbReference>
<gene>
    <name evidence="3" type="ORF">BCM31_08130</name>
</gene>
<dbReference type="GeneID" id="78824632"/>
<dbReference type="Proteomes" id="UP000233350">
    <property type="component" value="Unassembled WGS sequence"/>
</dbReference>
<organism evidence="3 4">
    <name type="scientific">Helicobacter winghamensis</name>
    <dbReference type="NCBI Taxonomy" id="157268"/>
    <lineage>
        <taxon>Bacteria</taxon>
        <taxon>Pseudomonadati</taxon>
        <taxon>Campylobacterota</taxon>
        <taxon>Epsilonproteobacteria</taxon>
        <taxon>Campylobacterales</taxon>
        <taxon>Helicobacteraceae</taxon>
        <taxon>Helicobacter</taxon>
    </lineage>
</organism>
<dbReference type="Gene3D" id="3.40.1350.10">
    <property type="match status" value="1"/>
</dbReference>